<comment type="caution">
    <text evidence="9">The sequence shown here is derived from an EMBL/GenBank/DDBJ whole genome shotgun (WGS) entry which is preliminary data.</text>
</comment>
<feature type="transmembrane region" description="Helical" evidence="7">
    <location>
        <begin position="15"/>
        <end position="34"/>
    </location>
</feature>
<evidence type="ECO:0000313" key="9">
    <source>
        <dbReference type="EMBL" id="KAG0712781.1"/>
    </source>
</evidence>
<dbReference type="Proteomes" id="UP000770661">
    <property type="component" value="Unassembled WGS sequence"/>
</dbReference>
<keyword evidence="2" id="KW-0813">Transport</keyword>
<feature type="transmembrane region" description="Helical" evidence="7">
    <location>
        <begin position="107"/>
        <end position="133"/>
    </location>
</feature>
<keyword evidence="5 7" id="KW-1133">Transmembrane helix</keyword>
<feature type="transmembrane region" description="Helical" evidence="7">
    <location>
        <begin position="331"/>
        <end position="358"/>
    </location>
</feature>
<feature type="transmembrane region" description="Helical" evidence="7">
    <location>
        <begin position="139"/>
        <end position="158"/>
    </location>
</feature>
<dbReference type="PANTHER" id="PTHR11662">
    <property type="entry name" value="SOLUTE CARRIER FAMILY 17"/>
    <property type="match status" value="1"/>
</dbReference>
<keyword evidence="3 7" id="KW-0812">Transmembrane</keyword>
<evidence type="ECO:0000256" key="1">
    <source>
        <dbReference type="ARBA" id="ARBA00004141"/>
    </source>
</evidence>
<keyword evidence="6 7" id="KW-0472">Membrane</keyword>
<feature type="transmembrane region" description="Helical" evidence="7">
    <location>
        <begin position="46"/>
        <end position="66"/>
    </location>
</feature>
<gene>
    <name evidence="9" type="ORF">GWK47_017704</name>
</gene>
<evidence type="ECO:0000256" key="6">
    <source>
        <dbReference type="ARBA" id="ARBA00023136"/>
    </source>
</evidence>
<comment type="subcellular location">
    <subcellularLocation>
        <location evidence="1">Membrane</location>
        <topology evidence="1">Multi-pass membrane protein</topology>
    </subcellularLocation>
</comment>
<evidence type="ECO:0000256" key="3">
    <source>
        <dbReference type="ARBA" id="ARBA00022692"/>
    </source>
</evidence>
<evidence type="ECO:0000256" key="2">
    <source>
        <dbReference type="ARBA" id="ARBA00022448"/>
    </source>
</evidence>
<name>A0A8J4XVN0_CHIOP</name>
<dbReference type="FunFam" id="1.20.1250.20:FF:000423">
    <property type="entry name" value="Putative inorganic phosphate cotransporter-like Protein"/>
    <property type="match status" value="1"/>
</dbReference>
<feature type="domain" description="Major facilitator superfamily (MFS) profile" evidence="8">
    <location>
        <begin position="1"/>
        <end position="393"/>
    </location>
</feature>
<dbReference type="Pfam" id="PF07690">
    <property type="entry name" value="MFS_1"/>
    <property type="match status" value="1"/>
</dbReference>
<dbReference type="AlphaFoldDB" id="A0A8J4XVN0"/>
<dbReference type="InterPro" id="IPR036259">
    <property type="entry name" value="MFS_trans_sf"/>
</dbReference>
<dbReference type="OrthoDB" id="6368752at2759"/>
<evidence type="ECO:0000256" key="7">
    <source>
        <dbReference type="SAM" id="Phobius"/>
    </source>
</evidence>
<dbReference type="PANTHER" id="PTHR11662:SF399">
    <property type="entry name" value="FI19708P1-RELATED"/>
    <property type="match status" value="1"/>
</dbReference>
<dbReference type="EMBL" id="JACEEZ010022110">
    <property type="protein sequence ID" value="KAG0712781.1"/>
    <property type="molecule type" value="Genomic_DNA"/>
</dbReference>
<protein>
    <submittedName>
        <fullName evidence="9">Sialin</fullName>
    </submittedName>
</protein>
<keyword evidence="4" id="KW-0769">Symport</keyword>
<dbReference type="InterPro" id="IPR020846">
    <property type="entry name" value="MFS_dom"/>
</dbReference>
<proteinExistence type="predicted"/>
<dbReference type="InterPro" id="IPR050382">
    <property type="entry name" value="MFS_Na/Anion_cotransporter"/>
</dbReference>
<evidence type="ECO:0000313" key="10">
    <source>
        <dbReference type="Proteomes" id="UP000770661"/>
    </source>
</evidence>
<organism evidence="9 10">
    <name type="scientific">Chionoecetes opilio</name>
    <name type="common">Atlantic snow crab</name>
    <name type="synonym">Cancer opilio</name>
    <dbReference type="NCBI Taxonomy" id="41210"/>
    <lineage>
        <taxon>Eukaryota</taxon>
        <taxon>Metazoa</taxon>
        <taxon>Ecdysozoa</taxon>
        <taxon>Arthropoda</taxon>
        <taxon>Crustacea</taxon>
        <taxon>Multicrustacea</taxon>
        <taxon>Malacostraca</taxon>
        <taxon>Eumalacostraca</taxon>
        <taxon>Eucarida</taxon>
        <taxon>Decapoda</taxon>
        <taxon>Pleocyemata</taxon>
        <taxon>Brachyura</taxon>
        <taxon>Eubrachyura</taxon>
        <taxon>Majoidea</taxon>
        <taxon>Majidae</taxon>
        <taxon>Chionoecetes</taxon>
    </lineage>
</organism>
<evidence type="ECO:0000256" key="4">
    <source>
        <dbReference type="ARBA" id="ARBA00022847"/>
    </source>
</evidence>
<sequence>MRVQEEEEGLDWDEMTQGLVLAGFFYGYMFTQIIGGRLAEIYGTRLTFGLCGVTSGFFTLLSPIAARSHYGALIAVRVLMGFFQGPMWPSMHALVPRWIPPLERARFISVVYFASNLSMMLTMAITGVVIDFFGWEAAFYIPGTICLLWALCWFVLVADSPSQHPRSASRRSRYIESCVRESGTSRKRPKKIPGVPVVLAYPLGLPWVSMLGNLWLYLANQLPNVYEERPGFSIKENGFLSSLPFLCRYIGGLCFSTLGDWLLSSGRISVITCRRVSSVAAMIVPALLCIATAYSGCSAILAITFLCIVTFNNGAVVNSTLVNLTELSPNFSGTVFGLANTAAAITMFLSPICVGAIIQGQQTLAQWKKVFWMAVPMYLLPEVFYLFFCSTSVQPWNSSGEEEEVAEGEISPLKQEERRRTLRCKKRR</sequence>
<keyword evidence="10" id="KW-1185">Reference proteome</keyword>
<dbReference type="SUPFAM" id="SSF103473">
    <property type="entry name" value="MFS general substrate transporter"/>
    <property type="match status" value="1"/>
</dbReference>
<feature type="transmembrane region" description="Helical" evidence="7">
    <location>
        <begin position="72"/>
        <end position="95"/>
    </location>
</feature>
<dbReference type="GO" id="GO:0006820">
    <property type="term" value="P:monoatomic anion transport"/>
    <property type="evidence" value="ECO:0007669"/>
    <property type="project" value="TreeGrafter"/>
</dbReference>
<dbReference type="GO" id="GO:0016020">
    <property type="term" value="C:membrane"/>
    <property type="evidence" value="ECO:0007669"/>
    <property type="project" value="UniProtKB-SubCell"/>
</dbReference>
<reference evidence="9" key="1">
    <citation type="submission" date="2020-07" db="EMBL/GenBank/DDBJ databases">
        <title>The High-quality genome of the commercially important snow crab, Chionoecetes opilio.</title>
        <authorList>
            <person name="Jeong J.-H."/>
            <person name="Ryu S."/>
        </authorList>
    </citation>
    <scope>NUCLEOTIDE SEQUENCE</scope>
    <source>
        <strain evidence="9">MADBK_172401_WGS</strain>
        <tissue evidence="9">Digestive gland</tissue>
    </source>
</reference>
<feature type="transmembrane region" description="Helical" evidence="7">
    <location>
        <begin position="279"/>
        <end position="311"/>
    </location>
</feature>
<accession>A0A8J4XVN0</accession>
<dbReference type="InterPro" id="IPR011701">
    <property type="entry name" value="MFS"/>
</dbReference>
<dbReference type="FunFam" id="1.20.1250.20:FF:000003">
    <property type="entry name" value="Solute carrier family 17 member 3"/>
    <property type="match status" value="1"/>
</dbReference>
<feature type="transmembrane region" description="Helical" evidence="7">
    <location>
        <begin position="195"/>
        <end position="218"/>
    </location>
</feature>
<dbReference type="Gene3D" id="1.20.1250.20">
    <property type="entry name" value="MFS general substrate transporter like domains"/>
    <property type="match status" value="2"/>
</dbReference>
<evidence type="ECO:0000256" key="5">
    <source>
        <dbReference type="ARBA" id="ARBA00022989"/>
    </source>
</evidence>
<dbReference type="PROSITE" id="PS50850">
    <property type="entry name" value="MFS"/>
    <property type="match status" value="1"/>
</dbReference>
<evidence type="ECO:0000259" key="8">
    <source>
        <dbReference type="PROSITE" id="PS50850"/>
    </source>
</evidence>
<dbReference type="GO" id="GO:0015293">
    <property type="term" value="F:symporter activity"/>
    <property type="evidence" value="ECO:0007669"/>
    <property type="project" value="UniProtKB-KW"/>
</dbReference>